<dbReference type="InterPro" id="IPR032675">
    <property type="entry name" value="LRR_dom_sf"/>
</dbReference>
<comment type="caution">
    <text evidence="5">The sequence shown here is derived from an EMBL/GenBank/DDBJ whole genome shotgun (WGS) entry which is preliminary data.</text>
</comment>
<feature type="domain" description="LRRCT" evidence="4">
    <location>
        <begin position="263"/>
        <end position="313"/>
    </location>
</feature>
<dbReference type="SMART" id="SM00369">
    <property type="entry name" value="LRR_TYP"/>
    <property type="match status" value="6"/>
</dbReference>
<keyword evidence="2" id="KW-0732">Signal</keyword>
<reference evidence="5 6" key="1">
    <citation type="submission" date="2024-05" db="EMBL/GenBank/DDBJ databases">
        <authorList>
            <person name="Wallberg A."/>
        </authorList>
    </citation>
    <scope>NUCLEOTIDE SEQUENCE [LARGE SCALE GENOMIC DNA]</scope>
</reference>
<keyword evidence="1" id="KW-0433">Leucine-rich repeat</keyword>
<evidence type="ECO:0000256" key="1">
    <source>
        <dbReference type="ARBA" id="ARBA00022614"/>
    </source>
</evidence>
<dbReference type="InterPro" id="IPR001611">
    <property type="entry name" value="Leu-rich_rpt"/>
</dbReference>
<accession>A0AAV2QJI2</accession>
<dbReference type="EMBL" id="CAXKWB010008019">
    <property type="protein sequence ID" value="CAL4089340.1"/>
    <property type="molecule type" value="Genomic_DNA"/>
</dbReference>
<sequence length="336" mass="37613">MARVGGQQSRLWRGVGGNLTRHTAVISCGRPSASLWKDNSLDYGEESVASLQESVFWLWVNLWLWVWYVGIAASACPKVCECKWKDGKETVSCVSAGFIDIPRGLDPSTQVLDLRRNNLRILPKDSFLDVDLLNLQKIWLTHCNLKRLEAGSLRKLANLVELDLSDNLLKDVPSTALGDVPGLRELRLTHNQLMNITDAAFTPTPDLVRLDLTNNQITNIDSRAFRGLSRLEVLKLSSNKLKILRSDVLTPLVALHGLNLDNNPWQCDCRLRQLRSWMIERNVASSEPPICTMPLRISGSPWSVLTLDDFVCAPKITAIAHRVLVALDETVSLTCR</sequence>
<evidence type="ECO:0000256" key="2">
    <source>
        <dbReference type="ARBA" id="ARBA00022729"/>
    </source>
</evidence>
<gene>
    <name evidence="5" type="ORF">MNOR_LOCUS13776</name>
</gene>
<dbReference type="PANTHER" id="PTHR24369">
    <property type="entry name" value="ANTIGEN BSP, PUTATIVE-RELATED"/>
    <property type="match status" value="1"/>
</dbReference>
<evidence type="ECO:0000313" key="6">
    <source>
        <dbReference type="Proteomes" id="UP001497623"/>
    </source>
</evidence>
<evidence type="ECO:0000313" key="5">
    <source>
        <dbReference type="EMBL" id="CAL4089340.1"/>
    </source>
</evidence>
<proteinExistence type="predicted"/>
<name>A0AAV2QJI2_MEGNR</name>
<dbReference type="PROSITE" id="PS51450">
    <property type="entry name" value="LRR"/>
    <property type="match status" value="2"/>
</dbReference>
<evidence type="ECO:0000259" key="4">
    <source>
        <dbReference type="SMART" id="SM00082"/>
    </source>
</evidence>
<dbReference type="InterPro" id="IPR050541">
    <property type="entry name" value="LRR_TM_domain-containing"/>
</dbReference>
<dbReference type="SMART" id="SM00082">
    <property type="entry name" value="LRRCT"/>
    <property type="match status" value="1"/>
</dbReference>
<dbReference type="FunFam" id="3.80.10.10:FF:000082">
    <property type="entry name" value="Leucine-rich repeat-containing 24"/>
    <property type="match status" value="1"/>
</dbReference>
<dbReference type="Proteomes" id="UP001497623">
    <property type="component" value="Unassembled WGS sequence"/>
</dbReference>
<dbReference type="FunFam" id="3.80.10.10:FF:000732">
    <property type="entry name" value="GD11101"/>
    <property type="match status" value="1"/>
</dbReference>
<feature type="non-terminal residue" evidence="5">
    <location>
        <position position="336"/>
    </location>
</feature>
<evidence type="ECO:0000256" key="3">
    <source>
        <dbReference type="ARBA" id="ARBA00022737"/>
    </source>
</evidence>
<organism evidence="5 6">
    <name type="scientific">Meganyctiphanes norvegica</name>
    <name type="common">Northern krill</name>
    <name type="synonym">Thysanopoda norvegica</name>
    <dbReference type="NCBI Taxonomy" id="48144"/>
    <lineage>
        <taxon>Eukaryota</taxon>
        <taxon>Metazoa</taxon>
        <taxon>Ecdysozoa</taxon>
        <taxon>Arthropoda</taxon>
        <taxon>Crustacea</taxon>
        <taxon>Multicrustacea</taxon>
        <taxon>Malacostraca</taxon>
        <taxon>Eumalacostraca</taxon>
        <taxon>Eucarida</taxon>
        <taxon>Euphausiacea</taxon>
        <taxon>Euphausiidae</taxon>
        <taxon>Meganyctiphanes</taxon>
    </lineage>
</organism>
<dbReference type="AlphaFoldDB" id="A0AAV2QJI2"/>
<protein>
    <recommendedName>
        <fullName evidence="4">LRRCT domain-containing protein</fullName>
    </recommendedName>
</protein>
<dbReference type="InterPro" id="IPR000483">
    <property type="entry name" value="Cys-rich_flank_reg_C"/>
</dbReference>
<dbReference type="Pfam" id="PF13855">
    <property type="entry name" value="LRR_8"/>
    <property type="match status" value="2"/>
</dbReference>
<keyword evidence="3" id="KW-0677">Repeat</keyword>
<dbReference type="PANTHER" id="PTHR24369:SF210">
    <property type="entry name" value="CHAOPTIN-RELATED"/>
    <property type="match status" value="1"/>
</dbReference>
<dbReference type="Gene3D" id="3.80.10.10">
    <property type="entry name" value="Ribonuclease Inhibitor"/>
    <property type="match status" value="2"/>
</dbReference>
<dbReference type="GO" id="GO:0005886">
    <property type="term" value="C:plasma membrane"/>
    <property type="evidence" value="ECO:0007669"/>
    <property type="project" value="TreeGrafter"/>
</dbReference>
<dbReference type="PRINTS" id="PR00019">
    <property type="entry name" value="LEURICHRPT"/>
</dbReference>
<keyword evidence="6" id="KW-1185">Reference proteome</keyword>
<dbReference type="SUPFAM" id="SSF52058">
    <property type="entry name" value="L domain-like"/>
    <property type="match status" value="1"/>
</dbReference>
<dbReference type="InterPro" id="IPR003591">
    <property type="entry name" value="Leu-rich_rpt_typical-subtyp"/>
</dbReference>